<keyword evidence="2" id="KW-1185">Reference proteome</keyword>
<evidence type="ECO:0000313" key="1">
    <source>
        <dbReference type="EMBL" id="KAI7992283.1"/>
    </source>
</evidence>
<proteinExistence type="predicted"/>
<name>A0ACC0FV65_9ERIC</name>
<gene>
    <name evidence="1" type="ORF">LOK49_LG12G00873</name>
</gene>
<dbReference type="Proteomes" id="UP001060215">
    <property type="component" value="Chromosome 13"/>
</dbReference>
<reference evidence="1 2" key="1">
    <citation type="journal article" date="2022" name="Plant J.">
        <title>Chromosome-level genome of Camellia lanceoleosa provides a valuable resource for understanding genome evolution and self-incompatibility.</title>
        <authorList>
            <person name="Gong W."/>
            <person name="Xiao S."/>
            <person name="Wang L."/>
            <person name="Liao Z."/>
            <person name="Chang Y."/>
            <person name="Mo W."/>
            <person name="Hu G."/>
            <person name="Li W."/>
            <person name="Zhao G."/>
            <person name="Zhu H."/>
            <person name="Hu X."/>
            <person name="Ji K."/>
            <person name="Xiang X."/>
            <person name="Song Q."/>
            <person name="Yuan D."/>
            <person name="Jin S."/>
            <person name="Zhang L."/>
        </authorList>
    </citation>
    <scope>NUCLEOTIDE SEQUENCE [LARGE SCALE GENOMIC DNA]</scope>
    <source>
        <strain evidence="1">SQ_2022a</strain>
    </source>
</reference>
<comment type="caution">
    <text evidence="1">The sequence shown here is derived from an EMBL/GenBank/DDBJ whole genome shotgun (WGS) entry which is preliminary data.</text>
</comment>
<organism evidence="1 2">
    <name type="scientific">Camellia lanceoleosa</name>
    <dbReference type="NCBI Taxonomy" id="1840588"/>
    <lineage>
        <taxon>Eukaryota</taxon>
        <taxon>Viridiplantae</taxon>
        <taxon>Streptophyta</taxon>
        <taxon>Embryophyta</taxon>
        <taxon>Tracheophyta</taxon>
        <taxon>Spermatophyta</taxon>
        <taxon>Magnoliopsida</taxon>
        <taxon>eudicotyledons</taxon>
        <taxon>Gunneridae</taxon>
        <taxon>Pentapetalae</taxon>
        <taxon>asterids</taxon>
        <taxon>Ericales</taxon>
        <taxon>Theaceae</taxon>
        <taxon>Camellia</taxon>
    </lineage>
</organism>
<protein>
    <submittedName>
        <fullName evidence="1">Uncharacterized protein</fullName>
    </submittedName>
</protein>
<evidence type="ECO:0000313" key="2">
    <source>
        <dbReference type="Proteomes" id="UP001060215"/>
    </source>
</evidence>
<sequence length="79" mass="9386">MDSKYSSENRVQFQNKIYITETSLAYSLVNTTVSKRRFHSSTLKILMSRKNMLNDKYYLFQKEGSTVQYFKYSCLARTC</sequence>
<accession>A0ACC0FV65</accession>
<dbReference type="EMBL" id="CM045770">
    <property type="protein sequence ID" value="KAI7992283.1"/>
    <property type="molecule type" value="Genomic_DNA"/>
</dbReference>